<dbReference type="HAMAP" id="MF_01408">
    <property type="entry name" value="ThyX"/>
    <property type="match status" value="1"/>
</dbReference>
<dbReference type="NCBIfam" id="TIGR02170">
    <property type="entry name" value="thyX"/>
    <property type="match status" value="1"/>
</dbReference>
<dbReference type="InterPro" id="IPR003669">
    <property type="entry name" value="Thymidylate_synthase_ThyX"/>
</dbReference>
<dbReference type="PROSITE" id="PS51331">
    <property type="entry name" value="THYX"/>
    <property type="match status" value="1"/>
</dbReference>
<sequence>MDRADLLERFREPIKVLDHGFVRLVDVMGDDARIEEVARLSYSRPPEDDTPEKILTKRRGLLRYLMRNRHTSPFEQATITLDIKLPIFVARQLVRHRTQSLNEVSGRYSVLPEEVYIPGREQICYQDANNRQGRAGKASIIDANDFTNRLTGLSKLAFEDYADAVDHGIAKETARLGLPLSTYTHWYTTWDAHNLLHMLGLRLDSHAQYEIRVFAQAIADIVKEWLPLTWEAFEDYRLHAVTLSRTEFEHIRPVMHSLPESTKTLILNSMASEGASSREIADFAKRFGMAP</sequence>
<dbReference type="Pfam" id="PF02511">
    <property type="entry name" value="Thy1"/>
    <property type="match status" value="1"/>
</dbReference>
<dbReference type="EMBL" id="LR797331">
    <property type="protein sequence ID" value="CAB4203452.1"/>
    <property type="molecule type" value="Genomic_DNA"/>
</dbReference>
<dbReference type="InterPro" id="IPR036098">
    <property type="entry name" value="Thymidylate_synthase_ThyX_sf"/>
</dbReference>
<dbReference type="SUPFAM" id="SSF69796">
    <property type="entry name" value="Thymidylate synthase-complementing protein Thy1"/>
    <property type="match status" value="1"/>
</dbReference>
<accession>A0A6J5S4H2</accession>
<dbReference type="PANTHER" id="PTHR34934">
    <property type="entry name" value="FLAVIN-DEPENDENT THYMIDYLATE SYNTHASE"/>
    <property type="match status" value="1"/>
</dbReference>
<gene>
    <name evidence="1" type="ORF">UFOVP1382_68</name>
</gene>
<organism evidence="1">
    <name type="scientific">uncultured Caudovirales phage</name>
    <dbReference type="NCBI Taxonomy" id="2100421"/>
    <lineage>
        <taxon>Viruses</taxon>
        <taxon>Duplodnaviria</taxon>
        <taxon>Heunggongvirae</taxon>
        <taxon>Uroviricota</taxon>
        <taxon>Caudoviricetes</taxon>
        <taxon>Peduoviridae</taxon>
        <taxon>Maltschvirus</taxon>
        <taxon>Maltschvirus maltsch</taxon>
    </lineage>
</organism>
<name>A0A6J5S4H2_9CAUD</name>
<proteinExistence type="inferred from homology"/>
<dbReference type="GO" id="GO:0050797">
    <property type="term" value="F:thymidylate synthase (FAD) activity"/>
    <property type="evidence" value="ECO:0007669"/>
    <property type="project" value="InterPro"/>
</dbReference>
<dbReference type="GO" id="GO:0050660">
    <property type="term" value="F:flavin adenine dinucleotide binding"/>
    <property type="evidence" value="ECO:0007669"/>
    <property type="project" value="InterPro"/>
</dbReference>
<dbReference type="CDD" id="cd20175">
    <property type="entry name" value="ThyX"/>
    <property type="match status" value="1"/>
</dbReference>
<evidence type="ECO:0000313" key="1">
    <source>
        <dbReference type="EMBL" id="CAB4203452.1"/>
    </source>
</evidence>
<reference evidence="1" key="1">
    <citation type="submission" date="2020-05" db="EMBL/GenBank/DDBJ databases">
        <authorList>
            <person name="Chiriac C."/>
            <person name="Salcher M."/>
            <person name="Ghai R."/>
            <person name="Kavagutti S V."/>
        </authorList>
    </citation>
    <scope>NUCLEOTIDE SEQUENCE</scope>
</reference>
<dbReference type="Gene3D" id="3.30.1360.170">
    <property type="match status" value="1"/>
</dbReference>
<protein>
    <submittedName>
        <fullName evidence="1">THY1 Predicted alternative thymidylate synthase</fullName>
    </submittedName>
</protein>
<dbReference type="GO" id="GO:0004799">
    <property type="term" value="F:thymidylate synthase activity"/>
    <property type="evidence" value="ECO:0007669"/>
    <property type="project" value="TreeGrafter"/>
</dbReference>
<dbReference type="PANTHER" id="PTHR34934:SF1">
    <property type="entry name" value="FLAVIN-DEPENDENT THYMIDYLATE SYNTHASE"/>
    <property type="match status" value="1"/>
</dbReference>
<dbReference type="GO" id="GO:0006231">
    <property type="term" value="P:dTMP biosynthetic process"/>
    <property type="evidence" value="ECO:0007669"/>
    <property type="project" value="InterPro"/>
</dbReference>
<dbReference type="GO" id="GO:0070402">
    <property type="term" value="F:NADPH binding"/>
    <property type="evidence" value="ECO:0007669"/>
    <property type="project" value="TreeGrafter"/>
</dbReference>